<dbReference type="OrthoDB" id="10431306at2759"/>
<protein>
    <submittedName>
        <fullName evidence="2">Uncharacterized protein</fullName>
    </submittedName>
</protein>
<accession>A0A7J9D0Z5</accession>
<evidence type="ECO:0000256" key="1">
    <source>
        <dbReference type="SAM" id="MobiDB-lite"/>
    </source>
</evidence>
<sequence>MDPISRAPRSYVQKENLMGNRGNGGKGCETGSQHRQQAKGRYARMAVIGRGVNRLGKDEYGTRKGKCCYHYSGGNKRLWALDVGTATLNVLEKENEFSLLGKEDSTEPINLLDALKVQIQIIGAEMVESAVTATLYYQIVHRVQDHAFKLSHHGSKDSLIISVNTK</sequence>
<dbReference type="EMBL" id="JABEZY010261648">
    <property type="protein sequence ID" value="MBA0754413.1"/>
    <property type="molecule type" value="Genomic_DNA"/>
</dbReference>
<evidence type="ECO:0000313" key="3">
    <source>
        <dbReference type="Proteomes" id="UP000593579"/>
    </source>
</evidence>
<comment type="caution">
    <text evidence="2">The sequence shown here is derived from an EMBL/GenBank/DDBJ whole genome shotgun (WGS) entry which is preliminary data.</text>
</comment>
<dbReference type="PANTHER" id="PTHR48435">
    <property type="entry name" value="POLYPROTEIN"/>
    <property type="match status" value="1"/>
</dbReference>
<dbReference type="AlphaFoldDB" id="A0A7J9D0Z5"/>
<proteinExistence type="predicted"/>
<organism evidence="2 3">
    <name type="scientific">Gossypium gossypioides</name>
    <name type="common">Mexican cotton</name>
    <name type="synonym">Selera gossypioides</name>
    <dbReference type="NCBI Taxonomy" id="34282"/>
    <lineage>
        <taxon>Eukaryota</taxon>
        <taxon>Viridiplantae</taxon>
        <taxon>Streptophyta</taxon>
        <taxon>Embryophyta</taxon>
        <taxon>Tracheophyta</taxon>
        <taxon>Spermatophyta</taxon>
        <taxon>Magnoliopsida</taxon>
        <taxon>eudicotyledons</taxon>
        <taxon>Gunneridae</taxon>
        <taxon>Pentapetalae</taxon>
        <taxon>rosids</taxon>
        <taxon>malvids</taxon>
        <taxon>Malvales</taxon>
        <taxon>Malvaceae</taxon>
        <taxon>Malvoideae</taxon>
        <taxon>Gossypium</taxon>
    </lineage>
</organism>
<dbReference type="InterPro" id="IPR053098">
    <property type="entry name" value="Petuviruses_polyprotein"/>
</dbReference>
<dbReference type="PANTHER" id="PTHR48435:SF1">
    <property type="entry name" value="POLYPROTEIN"/>
    <property type="match status" value="1"/>
</dbReference>
<gene>
    <name evidence="2" type="ORF">Gogos_022131</name>
</gene>
<keyword evidence="3" id="KW-1185">Reference proteome</keyword>
<feature type="region of interest" description="Disordered" evidence="1">
    <location>
        <begin position="1"/>
        <end position="39"/>
    </location>
</feature>
<reference evidence="2 3" key="1">
    <citation type="journal article" date="2019" name="Genome Biol. Evol.">
        <title>Insights into the evolution of the New World diploid cottons (Gossypium, subgenus Houzingenia) based on genome sequencing.</title>
        <authorList>
            <person name="Grover C.E."/>
            <person name="Arick M.A. 2nd"/>
            <person name="Thrash A."/>
            <person name="Conover J.L."/>
            <person name="Sanders W.S."/>
            <person name="Peterson D.G."/>
            <person name="Frelichowski J.E."/>
            <person name="Scheffler J.A."/>
            <person name="Scheffler B.E."/>
            <person name="Wendel J.F."/>
        </authorList>
    </citation>
    <scope>NUCLEOTIDE SEQUENCE [LARGE SCALE GENOMIC DNA]</scope>
    <source>
        <strain evidence="2">5</strain>
        <tissue evidence="2">Leaf</tissue>
    </source>
</reference>
<evidence type="ECO:0000313" key="2">
    <source>
        <dbReference type="EMBL" id="MBA0754413.1"/>
    </source>
</evidence>
<name>A0A7J9D0Z5_GOSGO</name>
<dbReference type="Proteomes" id="UP000593579">
    <property type="component" value="Unassembled WGS sequence"/>
</dbReference>